<reference evidence="1 2" key="1">
    <citation type="submission" date="2020-08" db="EMBL/GenBank/DDBJ databases">
        <title>Description of novel Flavobacterium F-408 isolate.</title>
        <authorList>
            <person name="Saticioglu I.B."/>
            <person name="Duman M."/>
            <person name="Altun S."/>
        </authorList>
    </citation>
    <scope>NUCLEOTIDE SEQUENCE [LARGE SCALE GENOMIC DNA]</scope>
    <source>
        <strain evidence="1 2">F-408</strain>
    </source>
</reference>
<accession>A0ABR7IZC6</accession>
<gene>
    <name evidence="1" type="ORF">H8R27_09505</name>
</gene>
<keyword evidence="2" id="KW-1185">Reference proteome</keyword>
<protein>
    <submittedName>
        <fullName evidence="1">Uncharacterized protein</fullName>
    </submittedName>
</protein>
<name>A0ABR7IZC6_9FLAO</name>
<dbReference type="RefSeq" id="WP_166129261.1">
    <property type="nucleotide sequence ID" value="NZ_JAANOQ010000006.1"/>
</dbReference>
<evidence type="ECO:0000313" key="1">
    <source>
        <dbReference type="EMBL" id="MBC5835121.1"/>
    </source>
</evidence>
<proteinExistence type="predicted"/>
<dbReference type="Proteomes" id="UP000605990">
    <property type="component" value="Unassembled WGS sequence"/>
</dbReference>
<sequence length="313" mass="31659">MLFKNKNLKVLFIIINLFIVINTQAQLFGGQIRPNRIVGSIAALNCGSATNIGTLVGGQVASGVSTSIPYTGGNGGYYLGLSIASTGVTGLTATLTAGNFVAGSGTLIFTITGTLSSITGGTASFTIVIGGQTCVFTRIVNPAPPLCNVSGASRTLTGFGTFPFGIGSVTATALNGTTTFSFTQTACSVSVATGPFFSSSSSDGDLRLTFSNHFTGRIIIVANAMGGEQLCVTNETSGLAVTPTLTAACRTFISGSCVRCTWLGASDATGNVGSGHGTMSYNINNSASVLLDFSAFSGASNNGTIYSVQLICN</sequence>
<evidence type="ECO:0000313" key="2">
    <source>
        <dbReference type="Proteomes" id="UP000605990"/>
    </source>
</evidence>
<organism evidence="1 2">
    <name type="scientific">Flavobacterium bernardetii</name>
    <dbReference type="NCBI Taxonomy" id="2813823"/>
    <lineage>
        <taxon>Bacteria</taxon>
        <taxon>Pseudomonadati</taxon>
        <taxon>Bacteroidota</taxon>
        <taxon>Flavobacteriia</taxon>
        <taxon>Flavobacteriales</taxon>
        <taxon>Flavobacteriaceae</taxon>
        <taxon>Flavobacterium</taxon>
    </lineage>
</organism>
<dbReference type="EMBL" id="JACRUN010000005">
    <property type="protein sequence ID" value="MBC5835121.1"/>
    <property type="molecule type" value="Genomic_DNA"/>
</dbReference>
<comment type="caution">
    <text evidence="1">The sequence shown here is derived from an EMBL/GenBank/DDBJ whole genome shotgun (WGS) entry which is preliminary data.</text>
</comment>